<gene>
    <name evidence="8" type="ORF">HOP40_32555</name>
</gene>
<dbReference type="Gene3D" id="3.40.50.970">
    <property type="match status" value="2"/>
</dbReference>
<dbReference type="GO" id="GO:0000287">
    <property type="term" value="F:magnesium ion binding"/>
    <property type="evidence" value="ECO:0007669"/>
    <property type="project" value="InterPro"/>
</dbReference>
<organism evidence="8 9">
    <name type="scientific">Pseudonocardia broussonetiae</name>
    <dbReference type="NCBI Taxonomy" id="2736640"/>
    <lineage>
        <taxon>Bacteria</taxon>
        <taxon>Bacillati</taxon>
        <taxon>Actinomycetota</taxon>
        <taxon>Actinomycetes</taxon>
        <taxon>Pseudonocardiales</taxon>
        <taxon>Pseudonocardiaceae</taxon>
        <taxon>Pseudonocardia</taxon>
    </lineage>
</organism>
<feature type="domain" description="Thiamine pyrophosphate enzyme N-terminal TPP-binding" evidence="7">
    <location>
        <begin position="21"/>
        <end position="124"/>
    </location>
</feature>
<evidence type="ECO:0000313" key="8">
    <source>
        <dbReference type="EMBL" id="QJY49915.1"/>
    </source>
</evidence>
<accession>A0A6M6JRH8</accession>
<evidence type="ECO:0000259" key="7">
    <source>
        <dbReference type="Pfam" id="PF02776"/>
    </source>
</evidence>
<dbReference type="GO" id="GO:0003984">
    <property type="term" value="F:acetolactate synthase activity"/>
    <property type="evidence" value="ECO:0007669"/>
    <property type="project" value="TreeGrafter"/>
</dbReference>
<dbReference type="InterPro" id="IPR029061">
    <property type="entry name" value="THDP-binding"/>
</dbReference>
<dbReference type="InterPro" id="IPR029035">
    <property type="entry name" value="DHS-like_NAD/FAD-binding_dom"/>
</dbReference>
<dbReference type="CDD" id="cd07035">
    <property type="entry name" value="TPP_PYR_POX_like"/>
    <property type="match status" value="1"/>
</dbReference>
<dbReference type="PANTHER" id="PTHR18968:SF166">
    <property type="entry name" value="2-HYDROXYACYL-COA LYASE 2"/>
    <property type="match status" value="1"/>
</dbReference>
<evidence type="ECO:0000313" key="9">
    <source>
        <dbReference type="Proteomes" id="UP000505377"/>
    </source>
</evidence>
<dbReference type="CDD" id="cd00568">
    <property type="entry name" value="TPP_enzymes"/>
    <property type="match status" value="1"/>
</dbReference>
<dbReference type="GO" id="GO:0005948">
    <property type="term" value="C:acetolactate synthase complex"/>
    <property type="evidence" value="ECO:0007669"/>
    <property type="project" value="TreeGrafter"/>
</dbReference>
<reference evidence="8 9" key="1">
    <citation type="submission" date="2020-05" db="EMBL/GenBank/DDBJ databases">
        <authorList>
            <person name="Mo P."/>
        </authorList>
    </citation>
    <scope>NUCLEOTIDE SEQUENCE [LARGE SCALE GENOMIC DNA]</scope>
    <source>
        <strain evidence="8 9">Gen01</strain>
    </source>
</reference>
<evidence type="ECO:0000256" key="1">
    <source>
        <dbReference type="ARBA" id="ARBA00001964"/>
    </source>
</evidence>
<name>A0A6M6JRH8_9PSEU</name>
<protein>
    <submittedName>
        <fullName evidence="8">Thiamine pyrophosphate-binding protein</fullName>
    </submittedName>
</protein>
<dbReference type="Pfam" id="PF02775">
    <property type="entry name" value="TPP_enzyme_C"/>
    <property type="match status" value="1"/>
</dbReference>
<evidence type="ECO:0000259" key="5">
    <source>
        <dbReference type="Pfam" id="PF00205"/>
    </source>
</evidence>
<feature type="domain" description="Thiamine pyrophosphate enzyme TPP-binding" evidence="6">
    <location>
        <begin position="402"/>
        <end position="531"/>
    </location>
</feature>
<comment type="similarity">
    <text evidence="2 4">Belongs to the TPP enzyme family.</text>
</comment>
<proteinExistence type="inferred from homology"/>
<dbReference type="GO" id="GO:0030976">
    <property type="term" value="F:thiamine pyrophosphate binding"/>
    <property type="evidence" value="ECO:0007669"/>
    <property type="project" value="InterPro"/>
</dbReference>
<dbReference type="InterPro" id="IPR012000">
    <property type="entry name" value="Thiamin_PyroP_enz_cen_dom"/>
</dbReference>
<dbReference type="SUPFAM" id="SSF52467">
    <property type="entry name" value="DHS-like NAD/FAD-binding domain"/>
    <property type="match status" value="1"/>
</dbReference>
<dbReference type="InterPro" id="IPR011766">
    <property type="entry name" value="TPP_enzyme_TPP-bd"/>
</dbReference>
<dbReference type="Proteomes" id="UP000505377">
    <property type="component" value="Chromosome"/>
</dbReference>
<feature type="domain" description="Thiamine pyrophosphate enzyme central" evidence="5">
    <location>
        <begin position="205"/>
        <end position="336"/>
    </location>
</feature>
<dbReference type="InterPro" id="IPR045229">
    <property type="entry name" value="TPP_enz"/>
</dbReference>
<comment type="cofactor">
    <cofactor evidence="1">
        <name>thiamine diphosphate</name>
        <dbReference type="ChEBI" id="CHEBI:58937"/>
    </cofactor>
</comment>
<dbReference type="GO" id="GO:0009099">
    <property type="term" value="P:L-valine biosynthetic process"/>
    <property type="evidence" value="ECO:0007669"/>
    <property type="project" value="TreeGrafter"/>
</dbReference>
<dbReference type="RefSeq" id="WP_172166803.1">
    <property type="nucleotide sequence ID" value="NZ_CP053564.1"/>
</dbReference>
<keyword evidence="3 4" id="KW-0786">Thiamine pyrophosphate</keyword>
<dbReference type="EMBL" id="CP053564">
    <property type="protein sequence ID" value="QJY49915.1"/>
    <property type="molecule type" value="Genomic_DNA"/>
</dbReference>
<dbReference type="Gene3D" id="3.40.50.1220">
    <property type="entry name" value="TPP-binding domain"/>
    <property type="match status" value="1"/>
</dbReference>
<keyword evidence="9" id="KW-1185">Reference proteome</keyword>
<dbReference type="PANTHER" id="PTHR18968">
    <property type="entry name" value="THIAMINE PYROPHOSPHATE ENZYMES"/>
    <property type="match status" value="1"/>
</dbReference>
<sequence>MVTPSATAPHAAAVHDRRTTTVAEAVGRTLAHLGVRRAFGVVGSGNFHVTNALVAAGAEFVAARHEHGAAVMADAYARATGEVTVASLHQGCGLTNALTGITEAAKSRTPLLVVTGDTSPTQSGSNFWIEQEAAVRAVGAHSERVHGAATAVADAARAYCRALLERRTVVLHLALDVQQQELGWSPGDVPAVPERLVPTASAEGVRRLADLLADARRPVLVAGRGALHARAEIEGLAGAAGALLTTSAVARGLFAGDPWDLDVMGGFATPTAAALVADADVVVAFGAALNPWTTRAGQLIGPGARVAQVDLDLDAIGRHRPADLGVQGDSATTAAAVAVELTSRGRVGPGYRTDEVAERLASGRRWQDEPFDDTSDGSRIDPRTLTIALDRMLPAERVVVPDGGNFNGYPAMFLEVPDHRGYCLPLAFQSIGMALAAAIGAAVATPDRLTVAGIGDGGFMMCLAELDTAVRLGLPLVVVVYDDAAYGAEVHHFPGFPLDTVVFPDTDIAAIARGFGCTGVTVRAEEDLGPVRSWLDGPRTTPLVVDAKISSFPSWVLAHSFSDED</sequence>
<dbReference type="KEGG" id="pbro:HOP40_32555"/>
<evidence type="ECO:0000256" key="3">
    <source>
        <dbReference type="ARBA" id="ARBA00023052"/>
    </source>
</evidence>
<dbReference type="SUPFAM" id="SSF52518">
    <property type="entry name" value="Thiamin diphosphate-binding fold (THDP-binding)"/>
    <property type="match status" value="2"/>
</dbReference>
<evidence type="ECO:0000256" key="2">
    <source>
        <dbReference type="ARBA" id="ARBA00007812"/>
    </source>
</evidence>
<dbReference type="GO" id="GO:0050660">
    <property type="term" value="F:flavin adenine dinucleotide binding"/>
    <property type="evidence" value="ECO:0007669"/>
    <property type="project" value="TreeGrafter"/>
</dbReference>
<dbReference type="InterPro" id="IPR012001">
    <property type="entry name" value="Thiamin_PyroP_enz_TPP-bd_dom"/>
</dbReference>
<dbReference type="Pfam" id="PF02776">
    <property type="entry name" value="TPP_enzyme_N"/>
    <property type="match status" value="1"/>
</dbReference>
<evidence type="ECO:0000256" key="4">
    <source>
        <dbReference type="RuleBase" id="RU362132"/>
    </source>
</evidence>
<dbReference type="Pfam" id="PF00205">
    <property type="entry name" value="TPP_enzyme_M"/>
    <property type="match status" value="1"/>
</dbReference>
<evidence type="ECO:0000259" key="6">
    <source>
        <dbReference type="Pfam" id="PF02775"/>
    </source>
</evidence>
<dbReference type="AlphaFoldDB" id="A0A6M6JRH8"/>
<dbReference type="GO" id="GO:0009097">
    <property type="term" value="P:isoleucine biosynthetic process"/>
    <property type="evidence" value="ECO:0007669"/>
    <property type="project" value="TreeGrafter"/>
</dbReference>